<protein>
    <submittedName>
        <fullName evidence="4">Type III PLP / low-specificity D-threonine aldolase</fullName>
    </submittedName>
</protein>
<accession>A0A6J4V383</accession>
<dbReference type="InterPro" id="IPR042208">
    <property type="entry name" value="D-ser_dehydrat-like_sf"/>
</dbReference>
<dbReference type="InterPro" id="IPR001608">
    <property type="entry name" value="Ala_racemase_N"/>
</dbReference>
<dbReference type="InterPro" id="IPR051466">
    <property type="entry name" value="D-amino_acid_metab_enzyme"/>
</dbReference>
<dbReference type="EMBL" id="CADCWL010000089">
    <property type="protein sequence ID" value="CAA9563503.1"/>
    <property type="molecule type" value="Genomic_DNA"/>
</dbReference>
<evidence type="ECO:0000256" key="1">
    <source>
        <dbReference type="ARBA" id="ARBA00005323"/>
    </source>
</evidence>
<dbReference type="SUPFAM" id="SSF51419">
    <property type="entry name" value="PLP-binding barrel"/>
    <property type="match status" value="1"/>
</dbReference>
<evidence type="ECO:0000313" key="4">
    <source>
        <dbReference type="EMBL" id="CAA9563503.1"/>
    </source>
</evidence>
<organism evidence="4">
    <name type="scientific">uncultured Thermomicrobiales bacterium</name>
    <dbReference type="NCBI Taxonomy" id="1645740"/>
    <lineage>
        <taxon>Bacteria</taxon>
        <taxon>Pseudomonadati</taxon>
        <taxon>Thermomicrobiota</taxon>
        <taxon>Thermomicrobia</taxon>
        <taxon>Thermomicrobiales</taxon>
        <taxon>environmental samples</taxon>
    </lineage>
</organism>
<dbReference type="GO" id="GO:0036088">
    <property type="term" value="P:D-serine catabolic process"/>
    <property type="evidence" value="ECO:0007669"/>
    <property type="project" value="TreeGrafter"/>
</dbReference>
<dbReference type="PANTHER" id="PTHR28004:SF2">
    <property type="entry name" value="D-SERINE DEHYDRATASE"/>
    <property type="match status" value="1"/>
</dbReference>
<proteinExistence type="inferred from homology"/>
<dbReference type="GO" id="GO:0008721">
    <property type="term" value="F:D-serine ammonia-lyase activity"/>
    <property type="evidence" value="ECO:0007669"/>
    <property type="project" value="TreeGrafter"/>
</dbReference>
<dbReference type="InterPro" id="IPR029066">
    <property type="entry name" value="PLP-binding_barrel"/>
</dbReference>
<reference evidence="4" key="1">
    <citation type="submission" date="2020-02" db="EMBL/GenBank/DDBJ databases">
        <authorList>
            <person name="Meier V. D."/>
        </authorList>
    </citation>
    <scope>NUCLEOTIDE SEQUENCE</scope>
    <source>
        <strain evidence="4">AVDCRST_MAG19</strain>
    </source>
</reference>
<evidence type="ECO:0000256" key="2">
    <source>
        <dbReference type="ARBA" id="ARBA00023239"/>
    </source>
</evidence>
<feature type="domain" description="D-serine dehydratase-like" evidence="3">
    <location>
        <begin position="267"/>
        <end position="360"/>
    </location>
</feature>
<dbReference type="SMART" id="SM01119">
    <property type="entry name" value="D-ser_dehydrat"/>
    <property type="match status" value="1"/>
</dbReference>
<evidence type="ECO:0000259" key="3">
    <source>
        <dbReference type="SMART" id="SM01119"/>
    </source>
</evidence>
<sequence>MTATATAAEGRIVAADQELDTPCVVIDEAILHENIAEMAAFAASVGVALRPHMKTHKTPQVARLQLAAGAVGATCAKVGEAEALVEEGGVEDVLLAYPVVGEPKIRRLLGLMERARVIVALDSREAGEALARAMAAAERTLEVYVEVNTGQDRAGARHGAEATALALELARFPSLRVVGVMTHEGHASISQPEALEAAALEAGRALVETAAAIRSEGVEIAHVSVGSTPCSRYTPTVSGVTEMRPGTYVFNDNAAFRHGHLGPERCAARIATTVVSRPAPDRAVIDAGSKALAMDGSPSHAGHGYLVGHPAATIARLSEEHGVVVLPPDEPGFAVGDRHEVIPNHVCPTINLTDELLVVRDGRMVDAWRVAARGKVR</sequence>
<dbReference type="AlphaFoldDB" id="A0A6J4V383"/>
<dbReference type="PANTHER" id="PTHR28004">
    <property type="entry name" value="ZGC:162816-RELATED"/>
    <property type="match status" value="1"/>
</dbReference>
<dbReference type="Gene3D" id="2.40.37.20">
    <property type="entry name" value="D-serine dehydratase-like domain"/>
    <property type="match status" value="1"/>
</dbReference>
<name>A0A6J4V383_9BACT</name>
<keyword evidence="2" id="KW-0456">Lyase</keyword>
<gene>
    <name evidence="4" type="ORF">AVDCRST_MAG19-2020</name>
</gene>
<comment type="similarity">
    <text evidence="1">Belongs to the DSD1 family.</text>
</comment>
<dbReference type="Gene3D" id="3.20.20.10">
    <property type="entry name" value="Alanine racemase"/>
    <property type="match status" value="1"/>
</dbReference>
<dbReference type="Pfam" id="PF14031">
    <property type="entry name" value="D-ser_dehydrat"/>
    <property type="match status" value="1"/>
</dbReference>
<dbReference type="InterPro" id="IPR026956">
    <property type="entry name" value="D-ser_dehydrat-like_dom"/>
</dbReference>
<dbReference type="Pfam" id="PF01168">
    <property type="entry name" value="Ala_racemase_N"/>
    <property type="match status" value="1"/>
</dbReference>